<keyword evidence="10" id="KW-0999">Mitochondrion inner membrane</keyword>
<dbReference type="Gene3D" id="3.20.20.70">
    <property type="entry name" value="Aldolase class I"/>
    <property type="match status" value="1"/>
</dbReference>
<dbReference type="OMA" id="IYGTDTR"/>
<dbReference type="InterPro" id="IPR005719">
    <property type="entry name" value="Dihydroorotate_DH_2"/>
</dbReference>
<dbReference type="PROSITE" id="PS00912">
    <property type="entry name" value="DHODEHASE_2"/>
    <property type="match status" value="1"/>
</dbReference>
<reference evidence="18 19" key="1">
    <citation type="journal article" date="2018" name="Cell">
        <title>The Chara Genome: Secondary Complexity and Implications for Plant Terrestrialization.</title>
        <authorList>
            <person name="Nishiyama T."/>
            <person name="Sakayama H."/>
            <person name="Vries J.D."/>
            <person name="Buschmann H."/>
            <person name="Saint-Marcoux D."/>
            <person name="Ullrich K.K."/>
            <person name="Haas F.B."/>
            <person name="Vanderstraeten L."/>
            <person name="Becker D."/>
            <person name="Lang D."/>
            <person name="Vosolsobe S."/>
            <person name="Rombauts S."/>
            <person name="Wilhelmsson P.K.I."/>
            <person name="Janitza P."/>
            <person name="Kern R."/>
            <person name="Heyl A."/>
            <person name="Rumpler F."/>
            <person name="Villalobos L.I.A.C."/>
            <person name="Clay J.M."/>
            <person name="Skokan R."/>
            <person name="Toyoda A."/>
            <person name="Suzuki Y."/>
            <person name="Kagoshima H."/>
            <person name="Schijlen E."/>
            <person name="Tajeshwar N."/>
            <person name="Catarino B."/>
            <person name="Hetherington A.J."/>
            <person name="Saltykova A."/>
            <person name="Bonnot C."/>
            <person name="Breuninger H."/>
            <person name="Symeonidi A."/>
            <person name="Radhakrishnan G.V."/>
            <person name="Van Nieuwerburgh F."/>
            <person name="Deforce D."/>
            <person name="Chang C."/>
            <person name="Karol K.G."/>
            <person name="Hedrich R."/>
            <person name="Ulvskov P."/>
            <person name="Glockner G."/>
            <person name="Delwiche C.F."/>
            <person name="Petrasek J."/>
            <person name="Van de Peer Y."/>
            <person name="Friml J."/>
            <person name="Beilby M."/>
            <person name="Dolan L."/>
            <person name="Kohara Y."/>
            <person name="Sugano S."/>
            <person name="Fujiyama A."/>
            <person name="Delaux P.-M."/>
            <person name="Quint M."/>
            <person name="TheiBen G."/>
            <person name="Hagemann M."/>
            <person name="Harholt J."/>
            <person name="Dunand C."/>
            <person name="Zachgo S."/>
            <person name="Langdale J."/>
            <person name="Maumus F."/>
            <person name="Straeten D.V.D."/>
            <person name="Gould S.B."/>
            <person name="Rensing S.A."/>
        </authorList>
    </citation>
    <scope>NUCLEOTIDE SEQUENCE [LARGE SCALE GENOMIC DNA]</scope>
    <source>
        <strain evidence="18 19">S276</strain>
    </source>
</reference>
<evidence type="ECO:0000313" key="18">
    <source>
        <dbReference type="EMBL" id="GBG91727.1"/>
    </source>
</evidence>
<dbReference type="Gramene" id="GBG91727">
    <property type="protein sequence ID" value="GBG91727"/>
    <property type="gene ID" value="CBR_g53542"/>
</dbReference>
<comment type="catalytic activity">
    <reaction evidence="16">
        <text>(S)-dihydroorotate + a quinone = orotate + a quinol</text>
        <dbReference type="Rhea" id="RHEA:30187"/>
        <dbReference type="ChEBI" id="CHEBI:24646"/>
        <dbReference type="ChEBI" id="CHEBI:30839"/>
        <dbReference type="ChEBI" id="CHEBI:30864"/>
        <dbReference type="ChEBI" id="CHEBI:132124"/>
        <dbReference type="EC" id="1.3.5.2"/>
    </reaction>
</comment>
<evidence type="ECO:0000256" key="12">
    <source>
        <dbReference type="ARBA" id="ARBA00022989"/>
    </source>
</evidence>
<dbReference type="GO" id="GO:0006207">
    <property type="term" value="P:'de novo' pyrimidine nucleobase biosynthetic process"/>
    <property type="evidence" value="ECO:0007669"/>
    <property type="project" value="InterPro"/>
</dbReference>
<comment type="pathway">
    <text evidence="3">Pyrimidine metabolism; UMP biosynthesis via de novo pathway; orotate from (S)-dihydroorotate (quinone route): step 1/1.</text>
</comment>
<keyword evidence="8" id="KW-0288">FMN</keyword>
<keyword evidence="13" id="KW-0560">Oxidoreductase</keyword>
<dbReference type="Proteomes" id="UP000265515">
    <property type="component" value="Unassembled WGS sequence"/>
</dbReference>
<name>A0A388MAX6_CHABU</name>
<dbReference type="Pfam" id="PF01180">
    <property type="entry name" value="DHO_dh"/>
    <property type="match status" value="1"/>
</dbReference>
<evidence type="ECO:0000256" key="16">
    <source>
        <dbReference type="ARBA" id="ARBA00048639"/>
    </source>
</evidence>
<dbReference type="PANTHER" id="PTHR48109:SF4">
    <property type="entry name" value="DIHYDROOROTATE DEHYDROGENASE (QUINONE), MITOCHONDRIAL"/>
    <property type="match status" value="1"/>
</dbReference>
<dbReference type="NCBIfam" id="NF003645">
    <property type="entry name" value="PRK05286.1-2"/>
    <property type="match status" value="1"/>
</dbReference>
<evidence type="ECO:0000256" key="1">
    <source>
        <dbReference type="ARBA" id="ARBA00001917"/>
    </source>
</evidence>
<keyword evidence="11" id="KW-0809">Transit peptide</keyword>
<evidence type="ECO:0000256" key="10">
    <source>
        <dbReference type="ARBA" id="ARBA00022792"/>
    </source>
</evidence>
<dbReference type="InterPro" id="IPR050074">
    <property type="entry name" value="DHO_dehydrogenase"/>
</dbReference>
<dbReference type="AlphaFoldDB" id="A0A388MAX6"/>
<comment type="similarity">
    <text evidence="4">Belongs to the dihydroorotate dehydrogenase family. Type 2 subfamily.</text>
</comment>
<organism evidence="18 19">
    <name type="scientific">Chara braunii</name>
    <name type="common">Braun's stonewort</name>
    <dbReference type="NCBI Taxonomy" id="69332"/>
    <lineage>
        <taxon>Eukaryota</taxon>
        <taxon>Viridiplantae</taxon>
        <taxon>Streptophyta</taxon>
        <taxon>Charophyceae</taxon>
        <taxon>Charales</taxon>
        <taxon>Characeae</taxon>
        <taxon>Chara</taxon>
    </lineage>
</organism>
<evidence type="ECO:0000256" key="11">
    <source>
        <dbReference type="ARBA" id="ARBA00022946"/>
    </source>
</evidence>
<dbReference type="EMBL" id="BFEA01000941">
    <property type="protein sequence ID" value="GBG91727.1"/>
    <property type="molecule type" value="Genomic_DNA"/>
</dbReference>
<dbReference type="EC" id="1.3.5.2" evidence="5"/>
<feature type="domain" description="Dihydroorotate dehydrogenase catalytic" evidence="17">
    <location>
        <begin position="96"/>
        <end position="414"/>
    </location>
</feature>
<dbReference type="FunFam" id="3.20.20.70:FF:000066">
    <property type="entry name" value="Dihydroorotate dehydrogenase (quinone), mitochondrial"/>
    <property type="match status" value="1"/>
</dbReference>
<evidence type="ECO:0000256" key="4">
    <source>
        <dbReference type="ARBA" id="ARBA00005359"/>
    </source>
</evidence>
<evidence type="ECO:0000313" key="19">
    <source>
        <dbReference type="Proteomes" id="UP000265515"/>
    </source>
</evidence>
<evidence type="ECO:0000256" key="3">
    <source>
        <dbReference type="ARBA" id="ARBA00005161"/>
    </source>
</evidence>
<keyword evidence="15" id="KW-0472">Membrane</keyword>
<accession>A0A388MAX6</accession>
<dbReference type="InterPro" id="IPR001295">
    <property type="entry name" value="Dihydroorotate_DH_CS"/>
</dbReference>
<gene>
    <name evidence="18" type="ORF">CBR_g53542</name>
</gene>
<evidence type="ECO:0000256" key="9">
    <source>
        <dbReference type="ARBA" id="ARBA00022692"/>
    </source>
</evidence>
<dbReference type="GO" id="GO:0044205">
    <property type="term" value="P:'de novo' UMP biosynthetic process"/>
    <property type="evidence" value="ECO:0007669"/>
    <property type="project" value="UniProtKB-UniPathway"/>
</dbReference>
<dbReference type="InterPro" id="IPR005720">
    <property type="entry name" value="Dihydroorotate_DH_cat"/>
</dbReference>
<dbReference type="CDD" id="cd04738">
    <property type="entry name" value="DHOD_2_like"/>
    <property type="match status" value="1"/>
</dbReference>
<evidence type="ECO:0000256" key="2">
    <source>
        <dbReference type="ARBA" id="ARBA00004434"/>
    </source>
</evidence>
<dbReference type="SUPFAM" id="SSF51395">
    <property type="entry name" value="FMN-linked oxidoreductases"/>
    <property type="match status" value="1"/>
</dbReference>
<keyword evidence="7" id="KW-0285">Flavoprotein</keyword>
<evidence type="ECO:0000256" key="15">
    <source>
        <dbReference type="ARBA" id="ARBA00023136"/>
    </source>
</evidence>
<keyword evidence="19" id="KW-1185">Reference proteome</keyword>
<comment type="subcellular location">
    <subcellularLocation>
        <location evidence="2">Mitochondrion inner membrane</location>
        <topology evidence="2">Single-pass membrane protein</topology>
    </subcellularLocation>
</comment>
<keyword evidence="14" id="KW-0496">Mitochondrion</keyword>
<dbReference type="GO" id="GO:0106430">
    <property type="term" value="F:dihydroorotate dehydrogenase (quinone) activity"/>
    <property type="evidence" value="ECO:0007669"/>
    <property type="project" value="UniProtKB-EC"/>
</dbReference>
<dbReference type="PANTHER" id="PTHR48109">
    <property type="entry name" value="DIHYDROOROTATE DEHYDROGENASE (QUINONE), MITOCHONDRIAL-RELATED"/>
    <property type="match status" value="1"/>
</dbReference>
<evidence type="ECO:0000256" key="6">
    <source>
        <dbReference type="ARBA" id="ARBA00017599"/>
    </source>
</evidence>
<dbReference type="UniPathway" id="UPA00070">
    <property type="reaction ID" value="UER00946"/>
</dbReference>
<evidence type="ECO:0000256" key="8">
    <source>
        <dbReference type="ARBA" id="ARBA00022643"/>
    </source>
</evidence>
<dbReference type="GO" id="GO:0005743">
    <property type="term" value="C:mitochondrial inner membrane"/>
    <property type="evidence" value="ECO:0007669"/>
    <property type="project" value="UniProtKB-SubCell"/>
</dbReference>
<evidence type="ECO:0000256" key="7">
    <source>
        <dbReference type="ARBA" id="ARBA00022630"/>
    </source>
</evidence>
<protein>
    <recommendedName>
        <fullName evidence="6">Dihydroorotate dehydrogenase (quinone), mitochondrial</fullName>
        <ecNumber evidence="5">1.3.5.2</ecNumber>
    </recommendedName>
</protein>
<evidence type="ECO:0000256" key="13">
    <source>
        <dbReference type="ARBA" id="ARBA00023002"/>
    </source>
</evidence>
<dbReference type="InterPro" id="IPR013785">
    <property type="entry name" value="Aldolase_TIM"/>
</dbReference>
<keyword evidence="12" id="KW-1133">Transmembrane helix</keyword>
<evidence type="ECO:0000256" key="5">
    <source>
        <dbReference type="ARBA" id="ARBA00012791"/>
    </source>
</evidence>
<comment type="caution">
    <text evidence="18">The sequence shown here is derived from an EMBL/GenBank/DDBJ whole genome shotgun (WGS) entry which is preliminary data.</text>
</comment>
<dbReference type="STRING" id="69332.A0A388MAX6"/>
<dbReference type="OrthoDB" id="14784at2759"/>
<comment type="cofactor">
    <cofactor evidence="1">
        <name>FMN</name>
        <dbReference type="ChEBI" id="CHEBI:58210"/>
    </cofactor>
</comment>
<dbReference type="NCBIfam" id="NF003652">
    <property type="entry name" value="PRK05286.2-5"/>
    <property type="match status" value="1"/>
</dbReference>
<evidence type="ECO:0000259" key="17">
    <source>
        <dbReference type="Pfam" id="PF01180"/>
    </source>
</evidence>
<keyword evidence="9" id="KW-0812">Transmembrane</keyword>
<proteinExistence type="inferred from homology"/>
<evidence type="ECO:0000256" key="14">
    <source>
        <dbReference type="ARBA" id="ARBA00023128"/>
    </source>
</evidence>
<sequence length="431" mass="46963">MAGLTPPYTPTDSELSEDGMPWRQILGGSFLGSIVAGGAYFTARDRGTLSDLYFKVSRAINPLWRFLPPERAHRFTVLAAKYNLVPREYRMDPSCLHVDLWGRHFNNPIGLAAGFDKSAEGVDGLLGMGFGAVEIGSVTPVPQAGNPGSRLFRLPEQQAVINRYGFNNEGIEVVSKRLAECHKRRRRVGKRNGVRQGGGSVQKHGLETGIIGVNLGKNKKTEDAAADFEKGVRGLAQYADYLVINVSSPNTPGLRNLQGREQLQALIKRVLDARNDMQWGEETPPPVLVKVSPDLTEEDMEDIAAVVIAEHVEGLIVSNTTIKRPKAMEGLPGTQVHAGLSGRPLLERSNEVLRDMYRLTEGKIPIIGCGGISSGEDAYVKIRAGASLVQLCTAFMIEGPPLVPRIKRELAALLERDGFKSVSEAVGIDHR</sequence>
<dbReference type="NCBIfam" id="TIGR01036">
    <property type="entry name" value="pyrD_sub2"/>
    <property type="match status" value="1"/>
</dbReference>